<sequence>MSIIKFFKIKFKENEISFKKLFIISIPITILYVGLNWCWLIALPMTDVSISTAIYQKIEILKIISIIIFMGGIVGITIVTSKSSSIYPNAIKGDLLMILSAGLWAIYEVMTSKFLGNAKRTIVNTYMGFIGLINLIIGIPFIFILNFIGFEVIKIPTLKIFGMLLSNAIIGSSITYLVNWGLSLTSPLFVRSGELMSIPLTLLFDLIVKNMKLPLLAIPGYILIINPTFLY</sequence>
<keyword evidence="3" id="KW-0813">Transport</keyword>
<gene>
    <name evidence="8" type="ORF">RB653_005221</name>
</gene>
<feature type="transmembrane region" description="Helical" evidence="7">
    <location>
        <begin position="21"/>
        <end position="42"/>
    </location>
</feature>
<dbReference type="InterPro" id="IPR026505">
    <property type="entry name" value="Solute_c_fam_35_mem_F3/F4"/>
</dbReference>
<dbReference type="GO" id="GO:0022857">
    <property type="term" value="F:transmembrane transporter activity"/>
    <property type="evidence" value="ECO:0007669"/>
    <property type="project" value="InterPro"/>
</dbReference>
<keyword evidence="6 7" id="KW-0472">Membrane</keyword>
<reference evidence="8 9" key="1">
    <citation type="submission" date="2023-11" db="EMBL/GenBank/DDBJ databases">
        <title>Dfirmibasis_genome.</title>
        <authorList>
            <person name="Edelbroek B."/>
            <person name="Kjellin J."/>
            <person name="Jerlstrom-Hultqvist J."/>
            <person name="Soderbom F."/>
        </authorList>
    </citation>
    <scope>NUCLEOTIDE SEQUENCE [LARGE SCALE GENOMIC DNA]</scope>
    <source>
        <strain evidence="8 9">TNS-C-14</strain>
    </source>
</reference>
<evidence type="ECO:0000256" key="7">
    <source>
        <dbReference type="SAM" id="Phobius"/>
    </source>
</evidence>
<dbReference type="Proteomes" id="UP001344447">
    <property type="component" value="Unassembled WGS sequence"/>
</dbReference>
<dbReference type="PANTHER" id="PTHR19346">
    <property type="entry name" value="SUGAR PHOSPHATE TRANSPORTER DOMAIN-CONTAINING PROTEIN"/>
    <property type="match status" value="1"/>
</dbReference>
<evidence type="ECO:0000256" key="4">
    <source>
        <dbReference type="ARBA" id="ARBA00022692"/>
    </source>
</evidence>
<comment type="caution">
    <text evidence="8">The sequence shown here is derived from an EMBL/GenBank/DDBJ whole genome shotgun (WGS) entry which is preliminary data.</text>
</comment>
<dbReference type="PANTHER" id="PTHR19346:SF4">
    <property type="entry name" value="SUGAR PHOSPHATE TRANSPORTER DOMAIN-CONTAINING PROTEIN"/>
    <property type="match status" value="1"/>
</dbReference>
<feature type="transmembrane region" description="Helical" evidence="7">
    <location>
        <begin position="213"/>
        <end position="230"/>
    </location>
</feature>
<evidence type="ECO:0000313" key="8">
    <source>
        <dbReference type="EMBL" id="KAK5583623.1"/>
    </source>
</evidence>
<accession>A0AAN7UKN8</accession>
<feature type="transmembrane region" description="Helical" evidence="7">
    <location>
        <begin position="127"/>
        <end position="148"/>
    </location>
</feature>
<proteinExistence type="inferred from homology"/>
<dbReference type="EMBL" id="JAVFKY010000001">
    <property type="protein sequence ID" value="KAK5583623.1"/>
    <property type="molecule type" value="Genomic_DNA"/>
</dbReference>
<name>A0AAN7UKN8_9MYCE</name>
<protein>
    <submittedName>
        <fullName evidence="8">Uncharacterized protein</fullName>
    </submittedName>
</protein>
<evidence type="ECO:0000313" key="9">
    <source>
        <dbReference type="Proteomes" id="UP001344447"/>
    </source>
</evidence>
<dbReference type="AlphaFoldDB" id="A0AAN7UKN8"/>
<evidence type="ECO:0000256" key="2">
    <source>
        <dbReference type="ARBA" id="ARBA00007863"/>
    </source>
</evidence>
<evidence type="ECO:0000256" key="5">
    <source>
        <dbReference type="ARBA" id="ARBA00022989"/>
    </source>
</evidence>
<dbReference type="Pfam" id="PF06027">
    <property type="entry name" value="SLC35F"/>
    <property type="match status" value="1"/>
</dbReference>
<dbReference type="InterPro" id="IPR009262">
    <property type="entry name" value="SLC35_F1/F2/F6"/>
</dbReference>
<comment type="subcellular location">
    <subcellularLocation>
        <location evidence="1">Membrane</location>
        <topology evidence="1">Multi-pass membrane protein</topology>
    </subcellularLocation>
</comment>
<evidence type="ECO:0000256" key="3">
    <source>
        <dbReference type="ARBA" id="ARBA00022448"/>
    </source>
</evidence>
<keyword evidence="9" id="KW-1185">Reference proteome</keyword>
<keyword evidence="4 7" id="KW-0812">Transmembrane</keyword>
<feature type="transmembrane region" description="Helical" evidence="7">
    <location>
        <begin position="54"/>
        <end position="79"/>
    </location>
</feature>
<comment type="similarity">
    <text evidence="2">Belongs to the SLC35F solute transporter family.</text>
</comment>
<keyword evidence="5 7" id="KW-1133">Transmembrane helix</keyword>
<evidence type="ECO:0000256" key="6">
    <source>
        <dbReference type="ARBA" id="ARBA00023136"/>
    </source>
</evidence>
<organism evidence="8 9">
    <name type="scientific">Dictyostelium firmibasis</name>
    <dbReference type="NCBI Taxonomy" id="79012"/>
    <lineage>
        <taxon>Eukaryota</taxon>
        <taxon>Amoebozoa</taxon>
        <taxon>Evosea</taxon>
        <taxon>Eumycetozoa</taxon>
        <taxon>Dictyostelia</taxon>
        <taxon>Dictyosteliales</taxon>
        <taxon>Dictyosteliaceae</taxon>
        <taxon>Dictyostelium</taxon>
    </lineage>
</organism>
<evidence type="ECO:0000256" key="1">
    <source>
        <dbReference type="ARBA" id="ARBA00004141"/>
    </source>
</evidence>
<feature type="transmembrane region" description="Helical" evidence="7">
    <location>
        <begin position="160"/>
        <end position="182"/>
    </location>
</feature>
<dbReference type="GO" id="GO:0016020">
    <property type="term" value="C:membrane"/>
    <property type="evidence" value="ECO:0007669"/>
    <property type="project" value="UniProtKB-SubCell"/>
</dbReference>
<feature type="transmembrane region" description="Helical" evidence="7">
    <location>
        <begin position="91"/>
        <end position="107"/>
    </location>
</feature>